<evidence type="ECO:0000313" key="2">
    <source>
        <dbReference type="EMBL" id="PRQ07042.1"/>
    </source>
</evidence>
<accession>A0A2S9YPN9</accession>
<sequence length="252" mass="26992">MAPRKHQRTGRGSGEPDPAQPDNAAQQPVAGVEALRIDLDELELGPQPLEAQIPAAWIASVLAETDAIVSPTDGAGIARLELMLQTDRTLLVRGRLELRYQVPCARCLEPAPVDVGGEMGDLCVTFVPADRVRSWAEFTGEPDQEDEIEPLEASELDEIGYQGTTVDLCALVSEQLLLAYPMRALCSRGDACRGLCMRCGTELNSQVVGSEAAASCPKCGLRLLPDGGAADDETPDSPWKRALAKVKSDEDL</sequence>
<organism evidence="2 3">
    <name type="scientific">Enhygromyxa salina</name>
    <dbReference type="NCBI Taxonomy" id="215803"/>
    <lineage>
        <taxon>Bacteria</taxon>
        <taxon>Pseudomonadati</taxon>
        <taxon>Myxococcota</taxon>
        <taxon>Polyangia</taxon>
        <taxon>Nannocystales</taxon>
        <taxon>Nannocystaceae</taxon>
        <taxon>Enhygromyxa</taxon>
    </lineage>
</organism>
<gene>
    <name evidence="2" type="ORF">ENSA7_32660</name>
</gene>
<dbReference type="OrthoDB" id="9790372at2"/>
<dbReference type="RefSeq" id="WP_106090266.1">
    <property type="nucleotide sequence ID" value="NZ_PVNL01000060.1"/>
</dbReference>
<dbReference type="Proteomes" id="UP000238823">
    <property type="component" value="Unassembled WGS sequence"/>
</dbReference>
<evidence type="ECO:0000256" key="1">
    <source>
        <dbReference type="SAM" id="MobiDB-lite"/>
    </source>
</evidence>
<dbReference type="AlphaFoldDB" id="A0A2S9YPN9"/>
<feature type="region of interest" description="Disordered" evidence="1">
    <location>
        <begin position="227"/>
        <end position="252"/>
    </location>
</feature>
<dbReference type="Pfam" id="PF02620">
    <property type="entry name" value="YceD"/>
    <property type="match status" value="1"/>
</dbReference>
<reference evidence="2 3" key="1">
    <citation type="submission" date="2018-03" db="EMBL/GenBank/DDBJ databases">
        <title>Draft Genome Sequences of the Obligatory Marine Myxobacteria Enhygromyxa salina SWB007.</title>
        <authorList>
            <person name="Poehlein A."/>
            <person name="Moghaddam J.A."/>
            <person name="Harms H."/>
            <person name="Alanjari M."/>
            <person name="Koenig G.M."/>
            <person name="Daniel R."/>
            <person name="Schaeberle T.F."/>
        </authorList>
    </citation>
    <scope>NUCLEOTIDE SEQUENCE [LARGE SCALE GENOMIC DNA]</scope>
    <source>
        <strain evidence="2 3">SWB007</strain>
    </source>
</reference>
<feature type="region of interest" description="Disordered" evidence="1">
    <location>
        <begin position="1"/>
        <end position="29"/>
    </location>
</feature>
<comment type="caution">
    <text evidence="2">The sequence shown here is derived from an EMBL/GenBank/DDBJ whole genome shotgun (WGS) entry which is preliminary data.</text>
</comment>
<proteinExistence type="predicted"/>
<dbReference type="InterPro" id="IPR003772">
    <property type="entry name" value="YceD"/>
</dbReference>
<evidence type="ECO:0000313" key="3">
    <source>
        <dbReference type="Proteomes" id="UP000238823"/>
    </source>
</evidence>
<evidence type="ECO:0008006" key="4">
    <source>
        <dbReference type="Google" id="ProtNLM"/>
    </source>
</evidence>
<dbReference type="EMBL" id="PVNL01000060">
    <property type="protein sequence ID" value="PRQ07042.1"/>
    <property type="molecule type" value="Genomic_DNA"/>
</dbReference>
<protein>
    <recommendedName>
        <fullName evidence="4">DUF177 domain-containing protein</fullName>
    </recommendedName>
</protein>
<name>A0A2S9YPN9_9BACT</name>